<dbReference type="InterPro" id="IPR045584">
    <property type="entry name" value="Pilin-like"/>
</dbReference>
<accession>A0A0G1YJE3</accession>
<dbReference type="Pfam" id="PF07963">
    <property type="entry name" value="N_methyl"/>
    <property type="match status" value="1"/>
</dbReference>
<name>A0A0G1YJE3_9BACT</name>
<evidence type="ECO:0000313" key="2">
    <source>
        <dbReference type="EMBL" id="KKW15092.1"/>
    </source>
</evidence>
<dbReference type="STRING" id="1618665.UY55_C0002G0150"/>
<keyword evidence="1" id="KW-0472">Membrane</keyword>
<dbReference type="InterPro" id="IPR012902">
    <property type="entry name" value="N_methyl_site"/>
</dbReference>
<proteinExistence type="predicted"/>
<keyword evidence="1" id="KW-0812">Transmembrane</keyword>
<dbReference type="AlphaFoldDB" id="A0A0G1YJE3"/>
<dbReference type="SUPFAM" id="SSF54523">
    <property type="entry name" value="Pili subunits"/>
    <property type="match status" value="1"/>
</dbReference>
<feature type="transmembrane region" description="Helical" evidence="1">
    <location>
        <begin position="6"/>
        <end position="27"/>
    </location>
</feature>
<dbReference type="NCBIfam" id="TIGR02532">
    <property type="entry name" value="IV_pilin_GFxxxE"/>
    <property type="match status" value="1"/>
</dbReference>
<organism evidence="2 3">
    <name type="scientific">Candidatus Jorgensenbacteria bacterium GW2011_GWB1_50_10</name>
    <dbReference type="NCBI Taxonomy" id="1618665"/>
    <lineage>
        <taxon>Bacteria</taxon>
        <taxon>Candidatus Joergenseniibacteriota</taxon>
    </lineage>
</organism>
<gene>
    <name evidence="2" type="ORF">UY55_C0002G0150</name>
</gene>
<evidence type="ECO:0008006" key="4">
    <source>
        <dbReference type="Google" id="ProtNLM"/>
    </source>
</evidence>
<dbReference type="EMBL" id="LCQK01000002">
    <property type="protein sequence ID" value="KKW15092.1"/>
    <property type="molecule type" value="Genomic_DNA"/>
</dbReference>
<evidence type="ECO:0000313" key="3">
    <source>
        <dbReference type="Proteomes" id="UP000034224"/>
    </source>
</evidence>
<sequence>MQSGFTIIEVIIVTALFSLFLILGWPIGLDAYRNYLLTAETRNLLSIIRRAETNAFANKNKSAHGVAIQSDQFVLFQGPSYAGRTAAYDEEYLKSGTVTVSGVVEIVFAQISGKPNASATIVLSNELRSQTISVNNEGTINW</sequence>
<protein>
    <recommendedName>
        <fullName evidence="4">Prepilin-type N-terminal cleavage/methylation domain-containing protein</fullName>
    </recommendedName>
</protein>
<evidence type="ECO:0000256" key="1">
    <source>
        <dbReference type="SAM" id="Phobius"/>
    </source>
</evidence>
<dbReference type="Proteomes" id="UP000034224">
    <property type="component" value="Unassembled WGS sequence"/>
</dbReference>
<keyword evidence="1" id="KW-1133">Transmembrane helix</keyword>
<reference evidence="2 3" key="1">
    <citation type="journal article" date="2015" name="Nature">
        <title>rRNA introns, odd ribosomes, and small enigmatic genomes across a large radiation of phyla.</title>
        <authorList>
            <person name="Brown C.T."/>
            <person name="Hug L.A."/>
            <person name="Thomas B.C."/>
            <person name="Sharon I."/>
            <person name="Castelle C.J."/>
            <person name="Singh A."/>
            <person name="Wilkins M.J."/>
            <person name="Williams K.H."/>
            <person name="Banfield J.F."/>
        </authorList>
    </citation>
    <scope>NUCLEOTIDE SEQUENCE [LARGE SCALE GENOMIC DNA]</scope>
</reference>
<comment type="caution">
    <text evidence="2">The sequence shown here is derived from an EMBL/GenBank/DDBJ whole genome shotgun (WGS) entry which is preliminary data.</text>
</comment>